<dbReference type="Gene3D" id="3.90.70.10">
    <property type="entry name" value="Cysteine proteinases"/>
    <property type="match status" value="1"/>
</dbReference>
<dbReference type="GO" id="GO:0005524">
    <property type="term" value="F:ATP binding"/>
    <property type="evidence" value="ECO:0007669"/>
    <property type="project" value="InterPro"/>
</dbReference>
<protein>
    <recommendedName>
        <fullName evidence="2">Peptidase C39 domain-containing protein</fullName>
    </recommendedName>
</protein>
<dbReference type="RefSeq" id="WP_246392933.1">
    <property type="nucleotide sequence ID" value="NZ_JACHXM010000012.1"/>
</dbReference>
<dbReference type="AlphaFoldDB" id="A0A7W5BZ93"/>
<organism evidence="3 4">
    <name type="scientific">Halomonas organivorans</name>
    <dbReference type="NCBI Taxonomy" id="257772"/>
    <lineage>
        <taxon>Bacteria</taxon>
        <taxon>Pseudomonadati</taxon>
        <taxon>Pseudomonadota</taxon>
        <taxon>Gammaproteobacteria</taxon>
        <taxon>Oceanospirillales</taxon>
        <taxon>Halomonadaceae</taxon>
        <taxon>Halomonas</taxon>
    </lineage>
</organism>
<dbReference type="EMBL" id="JACHXM010000012">
    <property type="protein sequence ID" value="MBB3141751.1"/>
    <property type="molecule type" value="Genomic_DNA"/>
</dbReference>
<comment type="caution">
    <text evidence="3">The sequence shown here is derived from an EMBL/GenBank/DDBJ whole genome shotgun (WGS) entry which is preliminary data.</text>
</comment>
<evidence type="ECO:0000313" key="4">
    <source>
        <dbReference type="Proteomes" id="UP000525987"/>
    </source>
</evidence>
<dbReference type="GO" id="GO:0008233">
    <property type="term" value="F:peptidase activity"/>
    <property type="evidence" value="ECO:0007669"/>
    <property type="project" value="InterPro"/>
</dbReference>
<evidence type="ECO:0000259" key="2">
    <source>
        <dbReference type="PROSITE" id="PS50990"/>
    </source>
</evidence>
<name>A0A7W5BZ93_9GAMM</name>
<sequence>MRKMLKSSFLLFALILASGKGFVMSAEAGTVRIFNPFGSFEVEAKSLSEISWERVVRQQYDFSCGSAAIATLLTYHYDRPTTETEVFESMIHNGDRDQIETFGFSMLDMKRYLDNHGLNADGFEISLDDFIHIGVPAITLINTGGYKHFVVVKGMDANNVLVGDPAAGTVVVPKSIFEGLWSNKVLGVRNDVELARANFNNEQDWRVRPPSPIESGLQRSSVGSYLLTLPGANELGR</sequence>
<reference evidence="3 4" key="1">
    <citation type="submission" date="2020-08" db="EMBL/GenBank/DDBJ databases">
        <title>Genomic Encyclopedia of Type Strains, Phase III (KMG-III): the genomes of soil and plant-associated and newly described type strains.</title>
        <authorList>
            <person name="Whitman W."/>
        </authorList>
    </citation>
    <scope>NUCLEOTIDE SEQUENCE [LARGE SCALE GENOMIC DNA]</scope>
    <source>
        <strain evidence="3 4">CECT 5995</strain>
    </source>
</reference>
<dbReference type="Pfam" id="PF03412">
    <property type="entry name" value="Peptidase_C39"/>
    <property type="match status" value="1"/>
</dbReference>
<evidence type="ECO:0000256" key="1">
    <source>
        <dbReference type="SAM" id="SignalP"/>
    </source>
</evidence>
<keyword evidence="1" id="KW-0732">Signal</keyword>
<evidence type="ECO:0000313" key="3">
    <source>
        <dbReference type="EMBL" id="MBB3141751.1"/>
    </source>
</evidence>
<keyword evidence="4" id="KW-1185">Reference proteome</keyword>
<feature type="signal peptide" evidence="1">
    <location>
        <begin position="1"/>
        <end position="28"/>
    </location>
</feature>
<accession>A0A7W5BZ93</accession>
<dbReference type="InterPro" id="IPR005074">
    <property type="entry name" value="Peptidase_C39"/>
</dbReference>
<dbReference type="GO" id="GO:0006508">
    <property type="term" value="P:proteolysis"/>
    <property type="evidence" value="ECO:0007669"/>
    <property type="project" value="InterPro"/>
</dbReference>
<dbReference type="GO" id="GO:0016020">
    <property type="term" value="C:membrane"/>
    <property type="evidence" value="ECO:0007669"/>
    <property type="project" value="InterPro"/>
</dbReference>
<feature type="domain" description="Peptidase C39" evidence="2">
    <location>
        <begin position="58"/>
        <end position="188"/>
    </location>
</feature>
<feature type="chain" id="PRO_5030929875" description="Peptidase C39 domain-containing protein" evidence="1">
    <location>
        <begin position="29"/>
        <end position="237"/>
    </location>
</feature>
<proteinExistence type="predicted"/>
<dbReference type="CDD" id="cd02423">
    <property type="entry name" value="Peptidase_C39G"/>
    <property type="match status" value="1"/>
</dbReference>
<gene>
    <name evidence="3" type="ORF">FHR96_002632</name>
</gene>
<dbReference type="Proteomes" id="UP000525987">
    <property type="component" value="Unassembled WGS sequence"/>
</dbReference>
<dbReference type="PROSITE" id="PS50990">
    <property type="entry name" value="PEPTIDASE_C39"/>
    <property type="match status" value="1"/>
</dbReference>